<dbReference type="RefSeq" id="XP_017781169.1">
    <property type="nucleotide sequence ID" value="XM_017925680.1"/>
</dbReference>
<dbReference type="Pfam" id="PF10152">
    <property type="entry name" value="CCDC53"/>
    <property type="match status" value="1"/>
</dbReference>
<dbReference type="GeneID" id="108565985"/>
<name>A0ABM1N2W9_NICVS</name>
<organism evidence="2 3">
    <name type="scientific">Nicrophorus vespilloides</name>
    <name type="common">Boreal carrion beetle</name>
    <dbReference type="NCBI Taxonomy" id="110193"/>
    <lineage>
        <taxon>Eukaryota</taxon>
        <taxon>Metazoa</taxon>
        <taxon>Ecdysozoa</taxon>
        <taxon>Arthropoda</taxon>
        <taxon>Hexapoda</taxon>
        <taxon>Insecta</taxon>
        <taxon>Pterygota</taxon>
        <taxon>Neoptera</taxon>
        <taxon>Endopterygota</taxon>
        <taxon>Coleoptera</taxon>
        <taxon>Polyphaga</taxon>
        <taxon>Staphyliniformia</taxon>
        <taxon>Silphidae</taxon>
        <taxon>Nicrophorinae</taxon>
        <taxon>Nicrophorus</taxon>
    </lineage>
</organism>
<gene>
    <name evidence="3" type="primary">LOC108565985</name>
</gene>
<sequence>MGMDELPQFDPNVDFKSILPINQKRTNAFLNHFVMNTVSFLNDFAETCESRLLEFEYKLQKVEASLLILEAQLDSIPEVQAKVEEKPAVVVETLDLPEINNEDEVDNVQEVIKVEEAGPVACKDSRFVKYFKMVKVGVDPQGVRLKMKAEGFDPNILDTPNQIIPGFTAGLESEGDKSLTD</sequence>
<keyword evidence="2" id="KW-1185">Reference proteome</keyword>
<evidence type="ECO:0000256" key="1">
    <source>
        <dbReference type="ARBA" id="ARBA00006290"/>
    </source>
</evidence>
<reference evidence="3" key="1">
    <citation type="submission" date="2025-08" db="UniProtKB">
        <authorList>
            <consortium name="RefSeq"/>
        </authorList>
    </citation>
    <scope>IDENTIFICATION</scope>
    <source>
        <tissue evidence="3">Whole Larva</tissue>
    </source>
</reference>
<dbReference type="Proteomes" id="UP000695000">
    <property type="component" value="Unplaced"/>
</dbReference>
<evidence type="ECO:0000313" key="2">
    <source>
        <dbReference type="Proteomes" id="UP000695000"/>
    </source>
</evidence>
<dbReference type="InterPro" id="IPR019309">
    <property type="entry name" value="WASHC3"/>
</dbReference>
<accession>A0ABM1N2W9</accession>
<proteinExistence type="inferred from homology"/>
<dbReference type="Gene3D" id="1.20.5.110">
    <property type="match status" value="1"/>
</dbReference>
<comment type="similarity">
    <text evidence="1">Belongs to the CCDC53 family.</text>
</comment>
<dbReference type="PANTHER" id="PTHR13015:SF0">
    <property type="entry name" value="WASH COMPLEX SUBUNIT 3"/>
    <property type="match status" value="1"/>
</dbReference>
<dbReference type="PANTHER" id="PTHR13015">
    <property type="entry name" value="PROTEIN AD-016-RELATED"/>
    <property type="match status" value="1"/>
</dbReference>
<evidence type="ECO:0000313" key="3">
    <source>
        <dbReference type="RefSeq" id="XP_017781169.1"/>
    </source>
</evidence>
<protein>
    <submittedName>
        <fullName evidence="3">WASH complex subunit CCDC53 homolog</fullName>
    </submittedName>
</protein>